<name>A0A1M5Z9X7_9FIRM</name>
<dbReference type="Gene3D" id="2.30.110.10">
    <property type="entry name" value="Electron Transport, Fmn-binding Protein, Chain A"/>
    <property type="match status" value="1"/>
</dbReference>
<dbReference type="InterPro" id="IPR024747">
    <property type="entry name" value="Pyridox_Oxase-rel"/>
</dbReference>
<accession>A0A1M5Z9X7</accession>
<evidence type="ECO:0008006" key="3">
    <source>
        <dbReference type="Google" id="ProtNLM"/>
    </source>
</evidence>
<sequence length="157" mass="17694">MRRKDREITDLDEIMAIMRGCSVCRVAFFDDDYPYIVPLNFGVRKDGGQITLFFHCANAGKKLELLKRCDKVAFELDSPRQFIDGDKACDSTMPFESVCGNGTLELVAAEGKIPALNILMGQYSDKGSFEYDERLLKAVTVLKLTVNEITGKRLIRE</sequence>
<dbReference type="InterPro" id="IPR012349">
    <property type="entry name" value="Split_barrel_FMN-bd"/>
</dbReference>
<gene>
    <name evidence="1" type="ORF">SAMN02745823_03433</name>
</gene>
<dbReference type="STRING" id="1123282.SAMN02745823_03433"/>
<dbReference type="PANTHER" id="PTHR34071">
    <property type="entry name" value="5-NITROIMIDAZOLE ANTIBIOTICS RESISTANCE PROTEIN, NIMA-FAMILY-RELATED PROTEIN-RELATED"/>
    <property type="match status" value="1"/>
</dbReference>
<dbReference type="EMBL" id="FQXV01000015">
    <property type="protein sequence ID" value="SHI20992.1"/>
    <property type="molecule type" value="Genomic_DNA"/>
</dbReference>
<keyword evidence="2" id="KW-1185">Reference proteome</keyword>
<dbReference type="OrthoDB" id="9794935at2"/>
<proteinExistence type="predicted"/>
<evidence type="ECO:0000313" key="1">
    <source>
        <dbReference type="EMBL" id="SHI20992.1"/>
    </source>
</evidence>
<organism evidence="1 2">
    <name type="scientific">Sporobacter termitidis DSM 10068</name>
    <dbReference type="NCBI Taxonomy" id="1123282"/>
    <lineage>
        <taxon>Bacteria</taxon>
        <taxon>Bacillati</taxon>
        <taxon>Bacillota</taxon>
        <taxon>Clostridia</taxon>
        <taxon>Eubacteriales</taxon>
        <taxon>Oscillospiraceae</taxon>
        <taxon>Sporobacter</taxon>
    </lineage>
</organism>
<dbReference type="RefSeq" id="WP_073081829.1">
    <property type="nucleotide sequence ID" value="NZ_FQXV01000015.1"/>
</dbReference>
<protein>
    <recommendedName>
        <fullName evidence="3">Pyridoxamine 5'-phosphate oxidase</fullName>
    </recommendedName>
</protein>
<dbReference type="Pfam" id="PF12900">
    <property type="entry name" value="Pyridox_ox_2"/>
    <property type="match status" value="1"/>
</dbReference>
<reference evidence="1 2" key="1">
    <citation type="submission" date="2016-11" db="EMBL/GenBank/DDBJ databases">
        <authorList>
            <person name="Jaros S."/>
            <person name="Januszkiewicz K."/>
            <person name="Wedrychowicz H."/>
        </authorList>
    </citation>
    <scope>NUCLEOTIDE SEQUENCE [LARGE SCALE GENOMIC DNA]</scope>
    <source>
        <strain evidence="1 2">DSM 10068</strain>
    </source>
</reference>
<evidence type="ECO:0000313" key="2">
    <source>
        <dbReference type="Proteomes" id="UP000183995"/>
    </source>
</evidence>
<dbReference type="AlphaFoldDB" id="A0A1M5Z9X7"/>
<dbReference type="PANTHER" id="PTHR34071:SF2">
    <property type="entry name" value="FLAVIN-NUCLEOTIDE-BINDING PROTEIN"/>
    <property type="match status" value="1"/>
</dbReference>
<dbReference type="Proteomes" id="UP000183995">
    <property type="component" value="Unassembled WGS sequence"/>
</dbReference>
<dbReference type="SUPFAM" id="SSF50475">
    <property type="entry name" value="FMN-binding split barrel"/>
    <property type="match status" value="1"/>
</dbReference>